<keyword evidence="2" id="KW-1185">Reference proteome</keyword>
<evidence type="ECO:0000313" key="1">
    <source>
        <dbReference type="EMBL" id="GBP08822.1"/>
    </source>
</evidence>
<gene>
    <name evidence="1" type="ORF">EVAR_78227_1</name>
</gene>
<comment type="caution">
    <text evidence="1">The sequence shown here is derived from an EMBL/GenBank/DDBJ whole genome shotgun (WGS) entry which is preliminary data.</text>
</comment>
<accession>A0A4C1T323</accession>
<dbReference type="EMBL" id="BGZK01000033">
    <property type="protein sequence ID" value="GBP08822.1"/>
    <property type="molecule type" value="Genomic_DNA"/>
</dbReference>
<reference evidence="1 2" key="1">
    <citation type="journal article" date="2019" name="Commun. Biol.">
        <title>The bagworm genome reveals a unique fibroin gene that provides high tensile strength.</title>
        <authorList>
            <person name="Kono N."/>
            <person name="Nakamura H."/>
            <person name="Ohtoshi R."/>
            <person name="Tomita M."/>
            <person name="Numata K."/>
            <person name="Arakawa K."/>
        </authorList>
    </citation>
    <scope>NUCLEOTIDE SEQUENCE [LARGE SCALE GENOMIC DNA]</scope>
</reference>
<protein>
    <submittedName>
        <fullName evidence="1">Uncharacterized protein</fullName>
    </submittedName>
</protein>
<organism evidence="1 2">
    <name type="scientific">Eumeta variegata</name>
    <name type="common">Bagworm moth</name>
    <name type="synonym">Eumeta japonica</name>
    <dbReference type="NCBI Taxonomy" id="151549"/>
    <lineage>
        <taxon>Eukaryota</taxon>
        <taxon>Metazoa</taxon>
        <taxon>Ecdysozoa</taxon>
        <taxon>Arthropoda</taxon>
        <taxon>Hexapoda</taxon>
        <taxon>Insecta</taxon>
        <taxon>Pterygota</taxon>
        <taxon>Neoptera</taxon>
        <taxon>Endopterygota</taxon>
        <taxon>Lepidoptera</taxon>
        <taxon>Glossata</taxon>
        <taxon>Ditrysia</taxon>
        <taxon>Tineoidea</taxon>
        <taxon>Psychidae</taxon>
        <taxon>Oiketicinae</taxon>
        <taxon>Eumeta</taxon>
    </lineage>
</organism>
<sequence>MLRTTIFFAYKKTSILSLSLLSYQASSLSSSIYAGASLGLLRRPCVRATATSAPACFPRHTARDVNAAHYTIRTLSRFQPGTSRFGGDDERVDRSAGASRVLNYVILVSENATTYTFSTETSSTSVDGYCLDVPSVS</sequence>
<dbReference type="AlphaFoldDB" id="A0A4C1T323"/>
<proteinExistence type="predicted"/>
<dbReference type="Proteomes" id="UP000299102">
    <property type="component" value="Unassembled WGS sequence"/>
</dbReference>
<name>A0A4C1T323_EUMVA</name>
<evidence type="ECO:0000313" key="2">
    <source>
        <dbReference type="Proteomes" id="UP000299102"/>
    </source>
</evidence>